<dbReference type="InterPro" id="IPR013563">
    <property type="entry name" value="Oligopep_ABC_C"/>
</dbReference>
<keyword evidence="10" id="KW-1185">Reference proteome</keyword>
<evidence type="ECO:0000313" key="10">
    <source>
        <dbReference type="Proteomes" id="UP000503336"/>
    </source>
</evidence>
<keyword evidence="6 9" id="KW-0067">ATP-binding</keyword>
<proteinExistence type="inferred from homology"/>
<dbReference type="InterPro" id="IPR017871">
    <property type="entry name" value="ABC_transporter-like_CS"/>
</dbReference>
<name>A0A7L5C1N5_9RHOB</name>
<evidence type="ECO:0000256" key="1">
    <source>
        <dbReference type="ARBA" id="ARBA00004417"/>
    </source>
</evidence>
<evidence type="ECO:0000256" key="3">
    <source>
        <dbReference type="ARBA" id="ARBA00022448"/>
    </source>
</evidence>
<comment type="similarity">
    <text evidence="2">Belongs to the ABC transporter superfamily.</text>
</comment>
<dbReference type="Pfam" id="PF00005">
    <property type="entry name" value="ABC_tran"/>
    <property type="match status" value="1"/>
</dbReference>
<dbReference type="InterPro" id="IPR050388">
    <property type="entry name" value="ABC_Ni/Peptide_Import"/>
</dbReference>
<dbReference type="Proteomes" id="UP000503336">
    <property type="component" value="Chromosome"/>
</dbReference>
<dbReference type="RefSeq" id="WP_165098797.1">
    <property type="nucleotide sequence ID" value="NZ_CP049056.1"/>
</dbReference>
<gene>
    <name evidence="9" type="ORF">G5B40_11725</name>
</gene>
<evidence type="ECO:0000256" key="6">
    <source>
        <dbReference type="ARBA" id="ARBA00022840"/>
    </source>
</evidence>
<accession>A0A7L5C1N5</accession>
<keyword evidence="4" id="KW-1003">Cell membrane</keyword>
<dbReference type="GO" id="GO:0005524">
    <property type="term" value="F:ATP binding"/>
    <property type="evidence" value="ECO:0007669"/>
    <property type="project" value="UniProtKB-KW"/>
</dbReference>
<sequence>MTVRLTVDDLGVAFQGAAGPLKVVHDVSFTLEDGQTLAVVGESGSGKSVTSLAVMRLLPPPPRAVLSGRAVLHGEADVDLIALPERRVRRLRGDRIAMIFQEPLTSLNPVHRVGAQIVESIRCHRDVTTQAARRRALDLLEQVGIPEPEQRLESYPHELSGGMRQRVMIAIALALEPEVLIADEPTTALDVTVQAQILELLRELQERTGMAMLFITHNFGVVAEIADRTMVMYSGRVVEEGGVAEVLERPLMPYTSGLMRSVPRLESAGLGDADLATIEGFVPDPARMPPGCAFHPRCAHHKPGLCDVGAPALESATADHRLRCKRWREVEGGAR</sequence>
<comment type="subcellular location">
    <subcellularLocation>
        <location evidence="1">Cell inner membrane</location>
        <topology evidence="1">Peripheral membrane protein</topology>
    </subcellularLocation>
</comment>
<evidence type="ECO:0000256" key="2">
    <source>
        <dbReference type="ARBA" id="ARBA00005417"/>
    </source>
</evidence>
<dbReference type="GO" id="GO:0005886">
    <property type="term" value="C:plasma membrane"/>
    <property type="evidence" value="ECO:0007669"/>
    <property type="project" value="UniProtKB-SubCell"/>
</dbReference>
<evidence type="ECO:0000256" key="4">
    <source>
        <dbReference type="ARBA" id="ARBA00022475"/>
    </source>
</evidence>
<dbReference type="GO" id="GO:0015833">
    <property type="term" value="P:peptide transport"/>
    <property type="evidence" value="ECO:0007669"/>
    <property type="project" value="InterPro"/>
</dbReference>
<dbReference type="EMBL" id="CP049056">
    <property type="protein sequence ID" value="QIE56064.1"/>
    <property type="molecule type" value="Genomic_DNA"/>
</dbReference>
<keyword evidence="7" id="KW-0472">Membrane</keyword>
<dbReference type="KEGG" id="hdh:G5B40_11725"/>
<dbReference type="GO" id="GO:0055085">
    <property type="term" value="P:transmembrane transport"/>
    <property type="evidence" value="ECO:0007669"/>
    <property type="project" value="UniProtKB-ARBA"/>
</dbReference>
<protein>
    <submittedName>
        <fullName evidence="9">ABC transporter ATP-binding protein</fullName>
    </submittedName>
</protein>
<dbReference type="SMART" id="SM00382">
    <property type="entry name" value="AAA"/>
    <property type="match status" value="1"/>
</dbReference>
<dbReference type="PANTHER" id="PTHR43297:SF2">
    <property type="entry name" value="DIPEPTIDE TRANSPORT ATP-BINDING PROTEIN DPPD"/>
    <property type="match status" value="1"/>
</dbReference>
<dbReference type="PANTHER" id="PTHR43297">
    <property type="entry name" value="OLIGOPEPTIDE TRANSPORT ATP-BINDING PROTEIN APPD"/>
    <property type="match status" value="1"/>
</dbReference>
<organism evidence="9 10">
    <name type="scientific">Pikeienuella piscinae</name>
    <dbReference type="NCBI Taxonomy" id="2748098"/>
    <lineage>
        <taxon>Bacteria</taxon>
        <taxon>Pseudomonadati</taxon>
        <taxon>Pseudomonadota</taxon>
        <taxon>Alphaproteobacteria</taxon>
        <taxon>Rhodobacterales</taxon>
        <taxon>Paracoccaceae</taxon>
        <taxon>Pikeienuella</taxon>
    </lineage>
</organism>
<dbReference type="InterPro" id="IPR027417">
    <property type="entry name" value="P-loop_NTPase"/>
</dbReference>
<feature type="domain" description="ABC transporter" evidence="8">
    <location>
        <begin position="5"/>
        <end position="259"/>
    </location>
</feature>
<keyword evidence="5" id="KW-0547">Nucleotide-binding</keyword>
<dbReference type="FunFam" id="3.40.50.300:FF:000016">
    <property type="entry name" value="Oligopeptide ABC transporter ATP-binding component"/>
    <property type="match status" value="1"/>
</dbReference>
<dbReference type="GO" id="GO:0016887">
    <property type="term" value="F:ATP hydrolysis activity"/>
    <property type="evidence" value="ECO:0007669"/>
    <property type="project" value="InterPro"/>
</dbReference>
<evidence type="ECO:0000256" key="5">
    <source>
        <dbReference type="ARBA" id="ARBA00022741"/>
    </source>
</evidence>
<dbReference type="PROSITE" id="PS50893">
    <property type="entry name" value="ABC_TRANSPORTER_2"/>
    <property type="match status" value="1"/>
</dbReference>
<dbReference type="PROSITE" id="PS00211">
    <property type="entry name" value="ABC_TRANSPORTER_1"/>
    <property type="match status" value="1"/>
</dbReference>
<dbReference type="Gene3D" id="3.40.50.300">
    <property type="entry name" value="P-loop containing nucleotide triphosphate hydrolases"/>
    <property type="match status" value="1"/>
</dbReference>
<keyword evidence="3" id="KW-0813">Transport</keyword>
<dbReference type="CDD" id="cd03257">
    <property type="entry name" value="ABC_NikE_OppD_transporters"/>
    <property type="match status" value="1"/>
</dbReference>
<dbReference type="SUPFAM" id="SSF52540">
    <property type="entry name" value="P-loop containing nucleoside triphosphate hydrolases"/>
    <property type="match status" value="1"/>
</dbReference>
<dbReference type="NCBIfam" id="TIGR01727">
    <property type="entry name" value="oligo_HPY"/>
    <property type="match status" value="1"/>
</dbReference>
<evidence type="ECO:0000313" key="9">
    <source>
        <dbReference type="EMBL" id="QIE56064.1"/>
    </source>
</evidence>
<dbReference type="Pfam" id="PF08352">
    <property type="entry name" value="oligo_HPY"/>
    <property type="match status" value="1"/>
</dbReference>
<reference evidence="9 10" key="1">
    <citation type="submission" date="2020-02" db="EMBL/GenBank/DDBJ databases">
        <title>complete genome sequence of Rhodobacteraceae bacterium.</title>
        <authorList>
            <person name="Park J."/>
            <person name="Kim Y.-S."/>
            <person name="Kim K.-H."/>
        </authorList>
    </citation>
    <scope>NUCLEOTIDE SEQUENCE [LARGE SCALE GENOMIC DNA]</scope>
    <source>
        <strain evidence="9 10">RR4-56</strain>
    </source>
</reference>
<evidence type="ECO:0000259" key="8">
    <source>
        <dbReference type="PROSITE" id="PS50893"/>
    </source>
</evidence>
<dbReference type="AlphaFoldDB" id="A0A7L5C1N5"/>
<dbReference type="InterPro" id="IPR003593">
    <property type="entry name" value="AAA+_ATPase"/>
</dbReference>
<evidence type="ECO:0000256" key="7">
    <source>
        <dbReference type="ARBA" id="ARBA00023136"/>
    </source>
</evidence>
<dbReference type="InterPro" id="IPR003439">
    <property type="entry name" value="ABC_transporter-like_ATP-bd"/>
</dbReference>